<dbReference type="RefSeq" id="WP_089809714.1">
    <property type="nucleotide sequence ID" value="NZ_FOYT01000003.1"/>
</dbReference>
<dbReference type="CDD" id="cd13540">
    <property type="entry name" value="PBP2_ModA_WtpA"/>
    <property type="match status" value="1"/>
</dbReference>
<proteinExistence type="inferred from homology"/>
<comment type="similarity">
    <text evidence="1">Belongs to the bacterial solute-binding protein 1 family. WtpA subfamily.</text>
</comment>
<dbReference type="AlphaFoldDB" id="A0A1I6IJF4"/>
<keyword evidence="3" id="KW-1185">Reference proteome</keyword>
<dbReference type="PANTHER" id="PTHR30632">
    <property type="entry name" value="MOLYBDATE-BINDING PERIPLASMIC PROTEIN"/>
    <property type="match status" value="1"/>
</dbReference>
<dbReference type="Proteomes" id="UP000198531">
    <property type="component" value="Unassembled WGS sequence"/>
</dbReference>
<dbReference type="GO" id="GO:0015689">
    <property type="term" value="P:molybdate ion transport"/>
    <property type="evidence" value="ECO:0007669"/>
    <property type="project" value="TreeGrafter"/>
</dbReference>
<reference evidence="3" key="1">
    <citation type="submission" date="2016-10" db="EMBL/GenBank/DDBJ databases">
        <authorList>
            <person name="Varghese N."/>
            <person name="Submissions S."/>
        </authorList>
    </citation>
    <scope>NUCLEOTIDE SEQUENCE [LARGE SCALE GENOMIC DNA]</scope>
    <source>
        <strain evidence="3">CGMCC 1.7736</strain>
    </source>
</reference>
<name>A0A1I6IJF4_9EURY</name>
<dbReference type="OrthoDB" id="7820at2157"/>
<gene>
    <name evidence="2" type="ORF">SAMN04487947_3351</name>
</gene>
<evidence type="ECO:0000313" key="3">
    <source>
        <dbReference type="Proteomes" id="UP000198531"/>
    </source>
</evidence>
<protein>
    <submittedName>
        <fullName evidence="2">Molybdate/tungstate transport system substrate-binding protein</fullName>
    </submittedName>
</protein>
<evidence type="ECO:0000313" key="2">
    <source>
        <dbReference type="EMBL" id="SFR66799.1"/>
    </source>
</evidence>
<dbReference type="InterPro" id="IPR050682">
    <property type="entry name" value="ModA/WtpA"/>
</dbReference>
<dbReference type="PANTHER" id="PTHR30632:SF16">
    <property type="entry name" value="MOLYBDATE_TUNGSTATE-BINDING PROTEIN WTPA"/>
    <property type="match status" value="1"/>
</dbReference>
<dbReference type="SUPFAM" id="SSF53850">
    <property type="entry name" value="Periplasmic binding protein-like II"/>
    <property type="match status" value="1"/>
</dbReference>
<dbReference type="Gene3D" id="3.40.190.10">
    <property type="entry name" value="Periplasmic binding protein-like II"/>
    <property type="match status" value="2"/>
</dbReference>
<sequence>MGGCLGCSGSASTVSVLAAGSLQNALTSDFRSQTDAHVEVEAHGSARAARMVAEGQRDPDIVALADPVLFSSPLDAEWYATFANNAIVLAYNSQTPSGKQIQSAETWFAPLLREDVRLGRTDPDLDPLGYRTLFTLALAVDHYDRPALADELLSRTQIYPETQLLAQFDSGSVDAAFVYRSMAVEREYPYVELPAAIDMSDSDHAASYASMSYSLPGGTVVRGAPIQYAATRRTQTEAATDSFDALVESSARYLESHGFTVTDAHPEYVGDVPTSQ</sequence>
<dbReference type="Pfam" id="PF13531">
    <property type="entry name" value="SBP_bac_11"/>
    <property type="match status" value="1"/>
</dbReference>
<dbReference type="GO" id="GO:0030973">
    <property type="term" value="F:molybdate ion binding"/>
    <property type="evidence" value="ECO:0007669"/>
    <property type="project" value="TreeGrafter"/>
</dbReference>
<accession>A0A1I6IJF4</accession>
<organism evidence="2 3">
    <name type="scientific">Halogeometricum rufum</name>
    <dbReference type="NCBI Taxonomy" id="553469"/>
    <lineage>
        <taxon>Archaea</taxon>
        <taxon>Methanobacteriati</taxon>
        <taxon>Methanobacteriota</taxon>
        <taxon>Stenosarchaea group</taxon>
        <taxon>Halobacteria</taxon>
        <taxon>Halobacteriales</taxon>
        <taxon>Haloferacaceae</taxon>
        <taxon>Halogeometricum</taxon>
    </lineage>
</organism>
<evidence type="ECO:0000256" key="1">
    <source>
        <dbReference type="ARBA" id="ARBA00009438"/>
    </source>
</evidence>
<dbReference type="STRING" id="553469.SAMN04487947_3351"/>
<dbReference type="EMBL" id="FOYT01000003">
    <property type="protein sequence ID" value="SFR66799.1"/>
    <property type="molecule type" value="Genomic_DNA"/>
</dbReference>